<name>A0A0V0R4Y1_PSEPJ</name>
<evidence type="ECO:0000256" key="2">
    <source>
        <dbReference type="SAM" id="MobiDB-lite"/>
    </source>
</evidence>
<organism evidence="4 5">
    <name type="scientific">Pseudocohnilembus persalinus</name>
    <name type="common">Ciliate</name>
    <dbReference type="NCBI Taxonomy" id="266149"/>
    <lineage>
        <taxon>Eukaryota</taxon>
        <taxon>Sar</taxon>
        <taxon>Alveolata</taxon>
        <taxon>Ciliophora</taxon>
        <taxon>Intramacronucleata</taxon>
        <taxon>Oligohymenophorea</taxon>
        <taxon>Scuticociliatia</taxon>
        <taxon>Philasterida</taxon>
        <taxon>Pseudocohnilembidae</taxon>
        <taxon>Pseudocohnilembus</taxon>
    </lineage>
</organism>
<feature type="compositionally biased region" description="Basic and acidic residues" evidence="2">
    <location>
        <begin position="84"/>
        <end position="100"/>
    </location>
</feature>
<feature type="compositionally biased region" description="Low complexity" evidence="2">
    <location>
        <begin position="125"/>
        <end position="144"/>
    </location>
</feature>
<feature type="region of interest" description="Disordered" evidence="2">
    <location>
        <begin position="1"/>
        <end position="44"/>
    </location>
</feature>
<dbReference type="InterPro" id="IPR004343">
    <property type="entry name" value="Plus-3_dom"/>
</dbReference>
<dbReference type="PANTHER" id="PTHR23184:SF9">
    <property type="entry name" value="TETRATRICOPEPTIDE REPEAT PROTEIN 14"/>
    <property type="match status" value="1"/>
</dbReference>
<evidence type="ECO:0000256" key="1">
    <source>
        <dbReference type="SAM" id="Coils"/>
    </source>
</evidence>
<dbReference type="Proteomes" id="UP000054937">
    <property type="component" value="Unassembled WGS sequence"/>
</dbReference>
<feature type="region of interest" description="Disordered" evidence="2">
    <location>
        <begin position="68"/>
        <end position="180"/>
    </location>
</feature>
<dbReference type="OrthoDB" id="166375at2759"/>
<dbReference type="OMA" id="KCASNIA"/>
<keyword evidence="1" id="KW-0175">Coiled coil</keyword>
<dbReference type="PANTHER" id="PTHR23184">
    <property type="entry name" value="TETRATRICOPEPTIDE REPEAT PROTEIN 14"/>
    <property type="match status" value="1"/>
</dbReference>
<keyword evidence="5" id="KW-1185">Reference proteome</keyword>
<comment type="caution">
    <text evidence="4">The sequence shown here is derived from an EMBL/GenBank/DDBJ whole genome shotgun (WGS) entry which is preliminary data.</text>
</comment>
<dbReference type="SUPFAM" id="SSF159042">
    <property type="entry name" value="Plus3-like"/>
    <property type="match status" value="1"/>
</dbReference>
<feature type="domain" description="Plus3" evidence="3">
    <location>
        <begin position="180"/>
        <end position="313"/>
    </location>
</feature>
<gene>
    <name evidence="4" type="ORF">PPERSA_12290</name>
</gene>
<proteinExistence type="predicted"/>
<dbReference type="PROSITE" id="PS51360">
    <property type="entry name" value="PLUS3"/>
    <property type="match status" value="1"/>
</dbReference>
<dbReference type="AlphaFoldDB" id="A0A0V0R4Y1"/>
<reference evidence="4 5" key="1">
    <citation type="journal article" date="2015" name="Sci. Rep.">
        <title>Genome of the facultative scuticociliatosis pathogen Pseudocohnilembus persalinus provides insight into its virulence through horizontal gene transfer.</title>
        <authorList>
            <person name="Xiong J."/>
            <person name="Wang G."/>
            <person name="Cheng J."/>
            <person name="Tian M."/>
            <person name="Pan X."/>
            <person name="Warren A."/>
            <person name="Jiang C."/>
            <person name="Yuan D."/>
            <person name="Miao W."/>
        </authorList>
    </citation>
    <scope>NUCLEOTIDE SEQUENCE [LARGE SCALE GENOMIC DNA]</scope>
    <source>
        <strain evidence="4">36N120E</strain>
    </source>
</reference>
<evidence type="ECO:0000259" key="3">
    <source>
        <dbReference type="PROSITE" id="PS51360"/>
    </source>
</evidence>
<dbReference type="Pfam" id="PF03126">
    <property type="entry name" value="Plus-3"/>
    <property type="match status" value="1"/>
</dbReference>
<dbReference type="InterPro" id="IPR039190">
    <property type="entry name" value="TTC14"/>
</dbReference>
<evidence type="ECO:0000313" key="4">
    <source>
        <dbReference type="EMBL" id="KRX09547.1"/>
    </source>
</evidence>
<sequence length="496" mass="58998">MARGNNSSDDDEEYKVKERPKPRNSKNQKKVFEDGYDEDFVGDEKDQEYLDGLNDLEREQIILERKENREKLIDQQNYRQMQQKHKEKEEKEKRLNDLQKRKQQATGKRKSSYSQSSDSRDSSRSRSSSGSRSRSSSRSYSNDSSYDDHKKHRSSNNRDRGLGKGKSSQTENQKEQERQKKVESLVKNIVFTRDQLENYYSRTNFADLVKNFYVRVKCASNIAGGHGYLFSKIKKVAKGDKEYELSNGTKTNLILLLQDGTQFRPFQIRYVSNQPFEQSEFIYWYTNGKDQLPDQKDIEETLKKFQEKKNFVHQERERKQREYKKKIISDLENNADLQRREITSYINVIENEIAQLESKLRKYQEQENPQVDEKQIQQSIDKNKQILKQLKDKRGQIVDQEINPTIRRKVFFQKAKGADLTQEKLKQKEQKRIRKIEQLNASYMEELELNKKFANFQSAEEVKQSFIQIHNRPLQLVDSIVDSWIINEDILQEYLK</sequence>
<dbReference type="EMBL" id="LDAU01000048">
    <property type="protein sequence ID" value="KRX09547.1"/>
    <property type="molecule type" value="Genomic_DNA"/>
</dbReference>
<dbReference type="InParanoid" id="A0A0V0R4Y1"/>
<accession>A0A0V0R4Y1</accession>
<dbReference type="GO" id="GO:0003677">
    <property type="term" value="F:DNA binding"/>
    <property type="evidence" value="ECO:0007669"/>
    <property type="project" value="InterPro"/>
</dbReference>
<feature type="compositionally biased region" description="Basic residues" evidence="2">
    <location>
        <begin position="101"/>
        <end position="111"/>
    </location>
</feature>
<protein>
    <recommendedName>
        <fullName evidence="3">Plus3 domain-containing protein</fullName>
    </recommendedName>
</protein>
<dbReference type="InterPro" id="IPR036128">
    <property type="entry name" value="Plus3-like_sf"/>
</dbReference>
<evidence type="ECO:0000313" key="5">
    <source>
        <dbReference type="Proteomes" id="UP000054937"/>
    </source>
</evidence>
<feature type="coiled-coil region" evidence="1">
    <location>
        <begin position="302"/>
        <end position="393"/>
    </location>
</feature>
<dbReference type="SMART" id="SM00719">
    <property type="entry name" value="Plus3"/>
    <property type="match status" value="1"/>
</dbReference>
<dbReference type="Gene3D" id="3.90.70.200">
    <property type="entry name" value="Plus-3 domain"/>
    <property type="match status" value="1"/>
</dbReference>